<dbReference type="InterPro" id="IPR022603">
    <property type="entry name" value="DUF3152"/>
</dbReference>
<feature type="region of interest" description="Disordered" evidence="1">
    <location>
        <begin position="1"/>
        <end position="186"/>
    </location>
</feature>
<name>A0ABP6NR32_9ACTN</name>
<feature type="compositionally biased region" description="Basic and acidic residues" evidence="1">
    <location>
        <begin position="20"/>
        <end position="44"/>
    </location>
</feature>
<feature type="region of interest" description="Disordered" evidence="1">
    <location>
        <begin position="227"/>
        <end position="283"/>
    </location>
</feature>
<feature type="region of interest" description="Disordered" evidence="1">
    <location>
        <begin position="375"/>
        <end position="430"/>
    </location>
</feature>
<feature type="compositionally biased region" description="Pro residues" evidence="1">
    <location>
        <begin position="75"/>
        <end position="90"/>
    </location>
</feature>
<sequence>MGRHSRRGPAPKGDTAETPAVRDGRTSREARRDEGRDERREARPGPRRLSAAPPAQGQPQGRPAGGGQPHGTPYGAPPGTPGYGTPPGPRTPAQATPPHGTQVYGTPAYGTPTHGTPAYGTPTHGTPAYGTPPHGTPAYGTPPHGTPVYGTPAHGTPLYETQAGGTPAHGFPRLPDGTPAHGVPRMPDGTPAHGVPLFPDGTPAHGVPLFPDGTPTHGVPRFSDGTPARGVPQAARGGHPEQREPGGGWGTLNGSTATGAGHGVPASGPGVAFPRQRQAPADGPRQEYLDAFDEDDDLFTPRRPASAHPADAGDVTDWDAAPAVGIPSDRDDDVSPPTGAPAPAKGGKGRAFTGIAAAAVTTVLAVVVAGQVADQRGGAGVEAQSAGDRARDVRDPASRGDGRETPSAPAEQPLTYEQKMEKRYPVETANGGTGTFYAIPGIAKAPGKGQKITYRVDVERGLGLDGELFAEAVQKTLNDDRSWAHNGARTFERIHSGRPDFVITLAGPETTAEWCAKSGLDTTVDNVSCDSAATERVMINAYRWAQGAETYGDEMHAYRQMLINHEIGHRLGYGHVTCDKDGDLAPVMQQQTKFLEHDGISCRANPWPYPKS</sequence>
<organism evidence="3 4">
    <name type="scientific">Streptomyces virens</name>
    <dbReference type="NCBI Taxonomy" id="285572"/>
    <lineage>
        <taxon>Bacteria</taxon>
        <taxon>Bacillati</taxon>
        <taxon>Actinomycetota</taxon>
        <taxon>Actinomycetes</taxon>
        <taxon>Kitasatosporales</taxon>
        <taxon>Streptomycetaceae</taxon>
        <taxon>Streptomyces</taxon>
    </lineage>
</organism>
<evidence type="ECO:0000259" key="2">
    <source>
        <dbReference type="Pfam" id="PF11350"/>
    </source>
</evidence>
<dbReference type="Proteomes" id="UP001501866">
    <property type="component" value="Unassembled WGS sequence"/>
</dbReference>
<comment type="caution">
    <text evidence="3">The sequence shown here is derived from an EMBL/GenBank/DDBJ whole genome shotgun (WGS) entry which is preliminary data.</text>
</comment>
<keyword evidence="4" id="KW-1185">Reference proteome</keyword>
<dbReference type="Pfam" id="PF11350">
    <property type="entry name" value="DUF3152"/>
    <property type="match status" value="1"/>
</dbReference>
<dbReference type="EMBL" id="BAAAUH010000001">
    <property type="protein sequence ID" value="GAA3156286.1"/>
    <property type="molecule type" value="Genomic_DNA"/>
</dbReference>
<dbReference type="SUPFAM" id="SSF55486">
    <property type="entry name" value="Metalloproteases ('zincins'), catalytic domain"/>
    <property type="match status" value="1"/>
</dbReference>
<dbReference type="InterPro" id="IPR024079">
    <property type="entry name" value="MetalloPept_cat_dom_sf"/>
</dbReference>
<feature type="compositionally biased region" description="Low complexity" evidence="1">
    <location>
        <begin position="47"/>
        <end position="62"/>
    </location>
</feature>
<evidence type="ECO:0000256" key="1">
    <source>
        <dbReference type="SAM" id="MobiDB-lite"/>
    </source>
</evidence>
<protein>
    <submittedName>
        <fullName evidence="3">DUF3152 domain-containing protein</fullName>
    </submittedName>
</protein>
<feature type="compositionally biased region" description="Basic and acidic residues" evidence="1">
    <location>
        <begin position="388"/>
        <end position="404"/>
    </location>
</feature>
<dbReference type="Gene3D" id="3.40.390.10">
    <property type="entry name" value="Collagenase (Catalytic Domain)"/>
    <property type="match status" value="1"/>
</dbReference>
<gene>
    <name evidence="3" type="ORF">GCM10010451_00230</name>
</gene>
<feature type="domain" description="DUF3152" evidence="2">
    <location>
        <begin position="429"/>
        <end position="610"/>
    </location>
</feature>
<proteinExistence type="predicted"/>
<accession>A0ABP6NR32</accession>
<reference evidence="4" key="1">
    <citation type="journal article" date="2019" name="Int. J. Syst. Evol. Microbiol.">
        <title>The Global Catalogue of Microorganisms (GCM) 10K type strain sequencing project: providing services to taxonomists for standard genome sequencing and annotation.</title>
        <authorList>
            <consortium name="The Broad Institute Genomics Platform"/>
            <consortium name="The Broad Institute Genome Sequencing Center for Infectious Disease"/>
            <person name="Wu L."/>
            <person name="Ma J."/>
        </authorList>
    </citation>
    <scope>NUCLEOTIDE SEQUENCE [LARGE SCALE GENOMIC DNA]</scope>
    <source>
        <strain evidence="4">JCM 9095</strain>
    </source>
</reference>
<evidence type="ECO:0000313" key="3">
    <source>
        <dbReference type="EMBL" id="GAA3156286.1"/>
    </source>
</evidence>
<evidence type="ECO:0000313" key="4">
    <source>
        <dbReference type="Proteomes" id="UP001501866"/>
    </source>
</evidence>
<feature type="region of interest" description="Disordered" evidence="1">
    <location>
        <begin position="296"/>
        <end position="349"/>
    </location>
</feature>
<dbReference type="RefSeq" id="WP_411848736.1">
    <property type="nucleotide sequence ID" value="NZ_BAAAUH010000001.1"/>
</dbReference>